<dbReference type="InterPro" id="IPR011335">
    <property type="entry name" value="Restrct_endonuc-II-like"/>
</dbReference>
<proteinExistence type="predicted"/>
<keyword evidence="2" id="KW-1185">Reference proteome</keyword>
<protein>
    <recommendedName>
        <fullName evidence="3">DUF559 domain-containing protein</fullName>
    </recommendedName>
</protein>
<evidence type="ECO:0008006" key="3">
    <source>
        <dbReference type="Google" id="ProtNLM"/>
    </source>
</evidence>
<dbReference type="RefSeq" id="WP_194370766.1">
    <property type="nucleotide sequence ID" value="NZ_CP063767.1"/>
</dbReference>
<reference evidence="1 2" key="1">
    <citation type="submission" date="2020-10" db="EMBL/GenBank/DDBJ databases">
        <title>Olsenella immobilis sp.nov., isolated from the mud in a fermentation cellar used for the production of Chinese strong-flavoured liquor.</title>
        <authorList>
            <person name="Lu L."/>
        </authorList>
    </citation>
    <scope>NUCLEOTIDE SEQUENCE [LARGE SCALE GENOMIC DNA]</scope>
    <source>
        <strain evidence="1 2">LZLJ-2</strain>
    </source>
</reference>
<accession>A0A7S7M7W0</accession>
<dbReference type="EMBL" id="CP063767">
    <property type="protein sequence ID" value="QOY60380.1"/>
    <property type="molecule type" value="Genomic_DNA"/>
</dbReference>
<dbReference type="AlphaFoldDB" id="A0A7S7M7W0"/>
<evidence type="ECO:0000313" key="2">
    <source>
        <dbReference type="Proteomes" id="UP000593735"/>
    </source>
</evidence>
<dbReference type="Proteomes" id="UP000593735">
    <property type="component" value="Chromosome"/>
</dbReference>
<gene>
    <name evidence="1" type="ORF">INP52_08205</name>
</gene>
<sequence length="159" mass="17827">MDDVQGHRGVNNARRALRWALEGSRSPMETNVAVIFTLPLELGGYGFCHPTLNYVVRPTPEEYPLCQAPYYSVDVCWPRQMVALEYNSYMEHMGHVAFDHDGMKRNSLEALGWKFIEVTKGQLSGDALDVLARQLAKALGAAYSQSDPGLRDRLLLELA</sequence>
<organism evidence="1 2">
    <name type="scientific">Thermophilibacter immobilis</name>
    <dbReference type="NCBI Taxonomy" id="2779519"/>
    <lineage>
        <taxon>Bacteria</taxon>
        <taxon>Bacillati</taxon>
        <taxon>Actinomycetota</taxon>
        <taxon>Coriobacteriia</taxon>
        <taxon>Coriobacteriales</taxon>
        <taxon>Atopobiaceae</taxon>
        <taxon>Thermophilibacter</taxon>
    </lineage>
</organism>
<evidence type="ECO:0000313" key="1">
    <source>
        <dbReference type="EMBL" id="QOY60380.1"/>
    </source>
</evidence>
<dbReference type="KEGG" id="tio:INP52_08205"/>
<dbReference type="SUPFAM" id="SSF52980">
    <property type="entry name" value="Restriction endonuclease-like"/>
    <property type="match status" value="1"/>
</dbReference>
<name>A0A7S7M7W0_9ACTN</name>